<dbReference type="SUPFAM" id="SSF52540">
    <property type="entry name" value="P-loop containing nucleoside triphosphate hydrolases"/>
    <property type="match status" value="1"/>
</dbReference>
<name>A0ABV8SRE6_9GAMM</name>
<dbReference type="InterPro" id="IPR027417">
    <property type="entry name" value="P-loop_NTPase"/>
</dbReference>
<dbReference type="SUPFAM" id="SSF51197">
    <property type="entry name" value="Clavaminate synthase-like"/>
    <property type="match status" value="1"/>
</dbReference>
<reference evidence="4" key="1">
    <citation type="journal article" date="2019" name="Int. J. Syst. Evol. Microbiol.">
        <title>The Global Catalogue of Microorganisms (GCM) 10K type strain sequencing project: providing services to taxonomists for standard genome sequencing and annotation.</title>
        <authorList>
            <consortium name="The Broad Institute Genomics Platform"/>
            <consortium name="The Broad Institute Genome Sequencing Center for Infectious Disease"/>
            <person name="Wu L."/>
            <person name="Ma J."/>
        </authorList>
    </citation>
    <scope>NUCLEOTIDE SEQUENCE [LARGE SCALE GENOMIC DNA]</scope>
    <source>
        <strain evidence="4">CGMCC 1.10759</strain>
    </source>
</reference>
<accession>A0ABV8SRE6</accession>
<dbReference type="InterPro" id="IPR026634">
    <property type="entry name" value="TPST-like"/>
</dbReference>
<dbReference type="Gene3D" id="2.60.120.330">
    <property type="entry name" value="B-lactam Antibiotic, Isopenicillin N Synthase, Chain"/>
    <property type="match status" value="1"/>
</dbReference>
<dbReference type="Pfam" id="PF05118">
    <property type="entry name" value="Asp_Arg_Hydrox"/>
    <property type="match status" value="1"/>
</dbReference>
<keyword evidence="4" id="KW-1185">Reference proteome</keyword>
<evidence type="ECO:0000313" key="4">
    <source>
        <dbReference type="Proteomes" id="UP001595904"/>
    </source>
</evidence>
<gene>
    <name evidence="3" type="ORF">ACFPN2_10745</name>
</gene>
<feature type="domain" description="Aspartyl/asparaginy/proline hydroxylase" evidence="2">
    <location>
        <begin position="63"/>
        <end position="166"/>
    </location>
</feature>
<organism evidence="3 4">
    <name type="scientific">Steroidobacter flavus</name>
    <dbReference type="NCBI Taxonomy" id="1842136"/>
    <lineage>
        <taxon>Bacteria</taxon>
        <taxon>Pseudomonadati</taxon>
        <taxon>Pseudomonadota</taxon>
        <taxon>Gammaproteobacteria</taxon>
        <taxon>Steroidobacterales</taxon>
        <taxon>Steroidobacteraceae</taxon>
        <taxon>Steroidobacter</taxon>
    </lineage>
</organism>
<dbReference type="Pfam" id="PF13469">
    <property type="entry name" value="Sulfotransfer_3"/>
    <property type="match status" value="1"/>
</dbReference>
<dbReference type="EMBL" id="JBHSDU010000003">
    <property type="protein sequence ID" value="MFC4309557.1"/>
    <property type="molecule type" value="Genomic_DNA"/>
</dbReference>
<comment type="caution">
    <text evidence="3">The sequence shown here is derived from an EMBL/GenBank/DDBJ whole genome shotgun (WGS) entry which is preliminary data.</text>
</comment>
<evidence type="ECO:0000256" key="1">
    <source>
        <dbReference type="ARBA" id="ARBA00022679"/>
    </source>
</evidence>
<evidence type="ECO:0000313" key="3">
    <source>
        <dbReference type="EMBL" id="MFC4309557.1"/>
    </source>
</evidence>
<proteinExistence type="predicted"/>
<dbReference type="InterPro" id="IPR007803">
    <property type="entry name" value="Asp/Arg/Pro-Hydrxlase"/>
</dbReference>
<dbReference type="Proteomes" id="UP001595904">
    <property type="component" value="Unassembled WGS sequence"/>
</dbReference>
<dbReference type="InterPro" id="IPR027443">
    <property type="entry name" value="IPNS-like_sf"/>
</dbReference>
<dbReference type="RefSeq" id="WP_380596602.1">
    <property type="nucleotide sequence ID" value="NZ_JBHSDU010000003.1"/>
</dbReference>
<sequence>MRLPKPFYRLPLRFDVARLRAEVAALPAQAWVRHPNAIEGNSAARLISVDGGENDDVNGRMQATSHLEQSPYIRQILAGLGVVWSRSRLLRLAPGATVPEHADINYHWFTRVRLHIPIVTRPEVRFYCADQSVHMAAGEAWVFDNWRSHRVENFTPDERIHLVADTSGSANFWQLVAQSENPAAQVRQVPYIADRQLTPLMERARLATVMTPGEVDFLILDLRSELVPQENVPDGRALAIRYHGVLEAFCKDWRQLYALYGDEPQGWPEFVRLRDSVRNASRELSQGLMMRTNRVAAHQVLEGRVLRAMLSLPEQTAAAPPPVQRSRARASNIEEPIFIVSAPRSGSTLLFETLAASSQLCTVGGEAHWLVEGIEALRPGAPGIDSNRLTARHATDVIANDIRKQILSRLQDQTGQPLHEPGSRRFLEKTPKNSLRIPFFNHIFPDARFVFLWRDPRENISSIMEAWRSGKWRTYPKLEGFDGPWSMLLPPGWRDMNGRPLAEIAAWQWEQTNVQILDDLQSLGRERWTVLEYDELLRDPAGAIARLCEFLRMQVDSALAERLSAPLPPSRYTLTAPASDKWRANEAEIAPVLPSVQATWDRLRVSGAAQGVGHVS</sequence>
<dbReference type="PANTHER" id="PTHR12788:SF10">
    <property type="entry name" value="PROTEIN-TYROSINE SULFOTRANSFERASE"/>
    <property type="match status" value="1"/>
</dbReference>
<keyword evidence="1" id="KW-0808">Transferase</keyword>
<protein>
    <submittedName>
        <fullName evidence="3">Sulfotransferase</fullName>
    </submittedName>
</protein>
<dbReference type="PANTHER" id="PTHR12788">
    <property type="entry name" value="PROTEIN-TYROSINE SULFOTRANSFERASE 2"/>
    <property type="match status" value="1"/>
</dbReference>
<evidence type="ECO:0000259" key="2">
    <source>
        <dbReference type="Pfam" id="PF05118"/>
    </source>
</evidence>
<dbReference type="Gene3D" id="3.40.50.300">
    <property type="entry name" value="P-loop containing nucleotide triphosphate hydrolases"/>
    <property type="match status" value="1"/>
</dbReference>